<dbReference type="AlphaFoldDB" id="A0A6P1Y1I3"/>
<dbReference type="RefSeq" id="WP_162664039.1">
    <property type="nucleotide sequence ID" value="NZ_CP048020.1"/>
</dbReference>
<evidence type="ECO:0000313" key="2">
    <source>
        <dbReference type="Proteomes" id="UP000464374"/>
    </source>
</evidence>
<evidence type="ECO:0000313" key="1">
    <source>
        <dbReference type="EMBL" id="QHX43726.1"/>
    </source>
</evidence>
<dbReference type="KEGG" id="trz:GWP43_10065"/>
<gene>
    <name evidence="1" type="ORF">GWP43_10065</name>
</gene>
<reference evidence="1 2" key="1">
    <citation type="submission" date="2020-01" db="EMBL/GenBank/DDBJ databases">
        <title>Complete genome sequence of a human oral phylogroup 1 Treponema sp. strain ATCC 700766, originally isolated from periodontitis dental plaque.</title>
        <authorList>
            <person name="Chan Y."/>
            <person name="Huo Y.-B."/>
            <person name="Yu X.-L."/>
            <person name="Zeng H."/>
            <person name="Leung W.-K."/>
            <person name="Watt R.M."/>
        </authorList>
    </citation>
    <scope>NUCLEOTIDE SEQUENCE [LARGE SCALE GENOMIC DNA]</scope>
    <source>
        <strain evidence="1 2">OMZ 804</strain>
    </source>
</reference>
<proteinExistence type="predicted"/>
<dbReference type="Proteomes" id="UP000464374">
    <property type="component" value="Chromosome"/>
</dbReference>
<accession>A0A6P1Y1I3</accession>
<name>A0A6P1Y1I3_9SPIR</name>
<organism evidence="1 2">
    <name type="scientific">Treponema vincentii</name>
    <dbReference type="NCBI Taxonomy" id="69710"/>
    <lineage>
        <taxon>Bacteria</taxon>
        <taxon>Pseudomonadati</taxon>
        <taxon>Spirochaetota</taxon>
        <taxon>Spirochaetia</taxon>
        <taxon>Spirochaetales</taxon>
        <taxon>Treponemataceae</taxon>
        <taxon>Treponema</taxon>
    </lineage>
</organism>
<sequence length="114" mass="13508">MKINEVLKDLQLNWQTELQKDEWFFAKARDKIDTAFTAEDAFSAIMEVVFFIQSETNPYLCTECIELLYSLIRKSDTTEIPKGFLQNLYILKEKLAKDMYSLNILQEIEAHYRI</sequence>
<protein>
    <submittedName>
        <fullName evidence="1">Uncharacterized protein</fullName>
    </submittedName>
</protein>
<dbReference type="EMBL" id="CP048020">
    <property type="protein sequence ID" value="QHX43726.1"/>
    <property type="molecule type" value="Genomic_DNA"/>
</dbReference>